<feature type="compositionally biased region" description="Polar residues" evidence="2">
    <location>
        <begin position="195"/>
        <end position="207"/>
    </location>
</feature>
<organism evidence="3 4">
    <name type="scientific">Petromyzon marinus</name>
    <name type="common">Sea lamprey</name>
    <dbReference type="NCBI Taxonomy" id="7757"/>
    <lineage>
        <taxon>Eukaryota</taxon>
        <taxon>Metazoa</taxon>
        <taxon>Chordata</taxon>
        <taxon>Craniata</taxon>
        <taxon>Vertebrata</taxon>
        <taxon>Cyclostomata</taxon>
        <taxon>Hyperoartia</taxon>
        <taxon>Petromyzontiformes</taxon>
        <taxon>Petromyzontidae</taxon>
        <taxon>Petromyzon</taxon>
    </lineage>
</organism>
<protein>
    <submittedName>
        <fullName evidence="4">Uncharacterized protein LOC116938741</fullName>
    </submittedName>
</protein>
<feature type="region of interest" description="Disordered" evidence="2">
    <location>
        <begin position="136"/>
        <end position="219"/>
    </location>
</feature>
<dbReference type="GeneID" id="116938741"/>
<evidence type="ECO:0000313" key="4">
    <source>
        <dbReference type="RefSeq" id="XP_032802183.1"/>
    </source>
</evidence>
<name>A0AAJ7SMH3_PETMA</name>
<evidence type="ECO:0000256" key="1">
    <source>
        <dbReference type="SAM" id="Coils"/>
    </source>
</evidence>
<keyword evidence="3" id="KW-1185">Reference proteome</keyword>
<proteinExistence type="predicted"/>
<evidence type="ECO:0000313" key="3">
    <source>
        <dbReference type="Proteomes" id="UP001318040"/>
    </source>
</evidence>
<gene>
    <name evidence="4" type="primary">LOC116938741</name>
</gene>
<feature type="coiled-coil region" evidence="1">
    <location>
        <begin position="30"/>
        <end position="71"/>
    </location>
</feature>
<feature type="compositionally biased region" description="Basic and acidic residues" evidence="2">
    <location>
        <begin position="138"/>
        <end position="155"/>
    </location>
</feature>
<dbReference type="RefSeq" id="XP_032802183.1">
    <property type="nucleotide sequence ID" value="XM_032946292.1"/>
</dbReference>
<accession>A0AAJ7SMH3</accession>
<reference evidence="4" key="1">
    <citation type="submission" date="2025-08" db="UniProtKB">
        <authorList>
            <consortium name="RefSeq"/>
        </authorList>
    </citation>
    <scope>IDENTIFICATION</scope>
    <source>
        <tissue evidence="4">Sperm</tissue>
    </source>
</reference>
<evidence type="ECO:0000256" key="2">
    <source>
        <dbReference type="SAM" id="MobiDB-lite"/>
    </source>
</evidence>
<dbReference type="AlphaFoldDB" id="A0AAJ7SMH3"/>
<dbReference type="Proteomes" id="UP001318040">
    <property type="component" value="Chromosome 4"/>
</dbReference>
<sequence length="351" mass="39499">MSRASWSDDTGRGGGSARALPRNGSSCLNCHDLQSVCESLNRLLQEKERQVKLLERDLEVQKSLNNKLLENVCEQQVEILKLKGDKTTTTNESYTQMEKYEEPRLEIYEQAIESSNPVKTICIRKHENGYIEASQDNDASHLEASREAEAAHEESNYSTDLESVLSKEHKRNSSTMSDFSMQSVETEHENHVSIHGNSRRASSQSDSLAHRRGQVNGSVQPIETEILHMQQNTEKPPHRPERSTSLGLAGMVQAEHIDEASVTRLNGEMTPRRQVINGELLANYPPVKKVTLVNPIKNLRLNLRHKKQGAGSNGLVPPNLLRDCPVCHMSFPPHSSEIERAHHVNNHFLDN</sequence>
<feature type="compositionally biased region" description="Polar residues" evidence="2">
    <location>
        <begin position="173"/>
        <end position="184"/>
    </location>
</feature>
<keyword evidence="1" id="KW-0175">Coiled coil</keyword>
<dbReference type="KEGG" id="pmrn:116938741"/>